<dbReference type="CDD" id="cd12822">
    <property type="entry name" value="TmCorA-like"/>
    <property type="match status" value="1"/>
</dbReference>
<accession>A0ABW8NF05</accession>
<dbReference type="SUPFAM" id="SSF144083">
    <property type="entry name" value="Magnesium transport protein CorA, transmembrane region"/>
    <property type="match status" value="1"/>
</dbReference>
<keyword evidence="5 8" id="KW-0812">Transmembrane</keyword>
<dbReference type="Gene3D" id="3.30.460.20">
    <property type="entry name" value="CorA soluble domain-like"/>
    <property type="match status" value="1"/>
</dbReference>
<organism evidence="9 10">
    <name type="scientific">Oceanobacter antarcticus</name>
    <dbReference type="NCBI Taxonomy" id="3133425"/>
    <lineage>
        <taxon>Bacteria</taxon>
        <taxon>Pseudomonadati</taxon>
        <taxon>Pseudomonadota</taxon>
        <taxon>Gammaproteobacteria</taxon>
        <taxon>Oceanospirillales</taxon>
        <taxon>Oceanospirillaceae</taxon>
        <taxon>Oceanobacter</taxon>
    </lineage>
</organism>
<evidence type="ECO:0000256" key="2">
    <source>
        <dbReference type="ARBA" id="ARBA00009765"/>
    </source>
</evidence>
<keyword evidence="6 8" id="KW-1133">Transmembrane helix</keyword>
<keyword evidence="4" id="KW-1003">Cell membrane</keyword>
<evidence type="ECO:0000313" key="10">
    <source>
        <dbReference type="Proteomes" id="UP001620597"/>
    </source>
</evidence>
<name>A0ABW8NF05_9GAMM</name>
<dbReference type="Pfam" id="PF01544">
    <property type="entry name" value="CorA"/>
    <property type="match status" value="1"/>
</dbReference>
<evidence type="ECO:0000256" key="7">
    <source>
        <dbReference type="ARBA" id="ARBA00023136"/>
    </source>
</evidence>
<evidence type="ECO:0000256" key="8">
    <source>
        <dbReference type="SAM" id="Phobius"/>
    </source>
</evidence>
<dbReference type="InterPro" id="IPR002523">
    <property type="entry name" value="MgTranspt_CorA/ZnTranspt_ZntB"/>
</dbReference>
<proteinExistence type="inferred from homology"/>
<dbReference type="PANTHER" id="PTHR46494">
    <property type="entry name" value="CORA FAMILY METAL ION TRANSPORTER (EUROFUNG)"/>
    <property type="match status" value="1"/>
</dbReference>
<gene>
    <name evidence="9" type="ORF">WG929_03815</name>
</gene>
<protein>
    <submittedName>
        <fullName evidence="9">Magnesium transporter CorA family protein</fullName>
    </submittedName>
</protein>
<keyword evidence="3" id="KW-0813">Transport</keyword>
<dbReference type="PANTHER" id="PTHR46494:SF1">
    <property type="entry name" value="CORA FAMILY METAL ION TRANSPORTER (EUROFUNG)"/>
    <property type="match status" value="1"/>
</dbReference>
<dbReference type="InterPro" id="IPR045861">
    <property type="entry name" value="CorA_cytoplasmic_dom"/>
</dbReference>
<dbReference type="EMBL" id="JBBKTX010000003">
    <property type="protein sequence ID" value="MFK4751531.1"/>
    <property type="molecule type" value="Genomic_DNA"/>
</dbReference>
<dbReference type="InterPro" id="IPR045863">
    <property type="entry name" value="CorA_TM1_TM2"/>
</dbReference>
<comment type="subcellular location">
    <subcellularLocation>
        <location evidence="1">Cell membrane</location>
        <topology evidence="1">Multi-pass membrane protein</topology>
    </subcellularLocation>
</comment>
<evidence type="ECO:0000256" key="6">
    <source>
        <dbReference type="ARBA" id="ARBA00022989"/>
    </source>
</evidence>
<evidence type="ECO:0000256" key="3">
    <source>
        <dbReference type="ARBA" id="ARBA00022448"/>
    </source>
</evidence>
<dbReference type="RefSeq" id="WP_416204976.1">
    <property type="nucleotide sequence ID" value="NZ_JBBKTX010000003.1"/>
</dbReference>
<dbReference type="SUPFAM" id="SSF143865">
    <property type="entry name" value="CorA soluble domain-like"/>
    <property type="match status" value="1"/>
</dbReference>
<comment type="caution">
    <text evidence="9">The sequence shown here is derived from an EMBL/GenBank/DDBJ whole genome shotgun (WGS) entry which is preliminary data.</text>
</comment>
<evidence type="ECO:0000256" key="1">
    <source>
        <dbReference type="ARBA" id="ARBA00004651"/>
    </source>
</evidence>
<comment type="similarity">
    <text evidence="2">Belongs to the CorA metal ion transporter (MIT) (TC 1.A.35) family.</text>
</comment>
<sequence>MIRTLMINGNGQASIGGEELVHDWRNDASSRLWLDLTSEGLEQHQTERQVLLGLGCHALAIEDAQRDRHPPKLEVFDDHVFILYRGIARFDSQLHHKSQSISFFISERLLITYHPLPAESINRLMAGHGGIHLQRCPPQLALRIMHTSAGMYLDHVLAFEDQLSDLEDALHDQGTDALMRQLMGYRSRLVKLRRIFNYHQSITDELKSSDLALFDQPDLGLDHTLNDLHDRFERLASLVSMFYDICGDLIDGYLAVTSHQLNNTMRVLTVITAIFIPLGFLAGLYGMNFEYIPELKFHNGYFILLGTMATLAVGLLAWFRKLRWL</sequence>
<dbReference type="Proteomes" id="UP001620597">
    <property type="component" value="Unassembled WGS sequence"/>
</dbReference>
<keyword evidence="10" id="KW-1185">Reference proteome</keyword>
<feature type="transmembrane region" description="Helical" evidence="8">
    <location>
        <begin position="267"/>
        <end position="287"/>
    </location>
</feature>
<evidence type="ECO:0000256" key="4">
    <source>
        <dbReference type="ARBA" id="ARBA00022475"/>
    </source>
</evidence>
<evidence type="ECO:0000313" key="9">
    <source>
        <dbReference type="EMBL" id="MFK4751531.1"/>
    </source>
</evidence>
<dbReference type="Gene3D" id="1.20.58.340">
    <property type="entry name" value="Magnesium transport protein CorA, transmembrane region"/>
    <property type="match status" value="2"/>
</dbReference>
<evidence type="ECO:0000256" key="5">
    <source>
        <dbReference type="ARBA" id="ARBA00022692"/>
    </source>
</evidence>
<keyword evidence="7 8" id="KW-0472">Membrane</keyword>
<reference evidence="9 10" key="1">
    <citation type="submission" date="2024-03" db="EMBL/GenBank/DDBJ databases">
        <title>High-quality draft genome sequence of Oceanobacter sp. wDCs-4.</title>
        <authorList>
            <person name="Dong C."/>
        </authorList>
    </citation>
    <scope>NUCLEOTIDE SEQUENCE [LARGE SCALE GENOMIC DNA]</scope>
    <source>
        <strain evidence="10">wDCs-4</strain>
    </source>
</reference>
<feature type="transmembrane region" description="Helical" evidence="8">
    <location>
        <begin position="299"/>
        <end position="319"/>
    </location>
</feature>